<organism evidence="1 2">
    <name type="scientific">Ferrimicrobium acidiphilum DSM 19497</name>
    <dbReference type="NCBI Taxonomy" id="1121877"/>
    <lineage>
        <taxon>Bacteria</taxon>
        <taxon>Bacillati</taxon>
        <taxon>Actinomycetota</taxon>
        <taxon>Acidimicrobiia</taxon>
        <taxon>Acidimicrobiales</taxon>
        <taxon>Acidimicrobiaceae</taxon>
        <taxon>Ferrimicrobium</taxon>
    </lineage>
</organism>
<name>A0A0D8FUK0_9ACTN</name>
<comment type="caution">
    <text evidence="1">The sequence shown here is derived from an EMBL/GenBank/DDBJ whole genome shotgun (WGS) entry which is preliminary data.</text>
</comment>
<evidence type="ECO:0000313" key="1">
    <source>
        <dbReference type="EMBL" id="KJE76963.1"/>
    </source>
</evidence>
<keyword evidence="2" id="KW-1185">Reference proteome</keyword>
<sequence length="54" mass="6024">MVETGIKFIGSFGVMAWIVTAFGRVFNVESNPVLVFRCARDAQAPSGRRETYQL</sequence>
<evidence type="ECO:0000313" key="2">
    <source>
        <dbReference type="Proteomes" id="UP000032336"/>
    </source>
</evidence>
<proteinExistence type="predicted"/>
<gene>
    <name evidence="1" type="ORF">FEAC_12880</name>
</gene>
<dbReference type="EMBL" id="JXUW01000009">
    <property type="protein sequence ID" value="KJE76963.1"/>
    <property type="molecule type" value="Genomic_DNA"/>
</dbReference>
<dbReference type="AlphaFoldDB" id="A0A0D8FUK0"/>
<reference evidence="1 2" key="1">
    <citation type="submission" date="2015-01" db="EMBL/GenBank/DDBJ databases">
        <title>Draft genome of the acidophilic iron oxidizer Ferrimicrobium acidiphilum strain T23.</title>
        <authorList>
            <person name="Poehlein A."/>
            <person name="Eisen S."/>
            <person name="Schloemann M."/>
            <person name="Johnson B.D."/>
            <person name="Daniel R."/>
            <person name="Muehling M."/>
        </authorList>
    </citation>
    <scope>NUCLEOTIDE SEQUENCE [LARGE SCALE GENOMIC DNA]</scope>
    <source>
        <strain evidence="1 2">T23</strain>
    </source>
</reference>
<protein>
    <submittedName>
        <fullName evidence="1">Uncharacterized protein</fullName>
    </submittedName>
</protein>
<accession>A0A0D8FUK0</accession>
<dbReference type="Proteomes" id="UP000032336">
    <property type="component" value="Unassembled WGS sequence"/>
</dbReference>